<accession>A0A8J8AWL5</accession>
<dbReference type="EMBL" id="JAGQFT010000010">
    <property type="protein sequence ID" value="MBR0561442.1"/>
    <property type="molecule type" value="Genomic_DNA"/>
</dbReference>
<comment type="caution">
    <text evidence="1">The sequence shown here is derived from an EMBL/GenBank/DDBJ whole genome shotgun (WGS) entry which is preliminary data.</text>
</comment>
<proteinExistence type="predicted"/>
<organism evidence="1">
    <name type="scientific">Coralloluteibacterium stylophorae</name>
    <dbReference type="NCBI Taxonomy" id="1776034"/>
    <lineage>
        <taxon>Bacteria</taxon>
        <taxon>Pseudomonadati</taxon>
        <taxon>Pseudomonadota</taxon>
        <taxon>Gammaproteobacteria</taxon>
        <taxon>Lysobacterales</taxon>
        <taxon>Lysobacteraceae</taxon>
        <taxon>Coralloluteibacterium</taxon>
    </lineage>
</organism>
<gene>
    <name evidence="2" type="ORF">KB893_011190</name>
    <name evidence="1" type="ORF">KB893_02735</name>
</gene>
<protein>
    <submittedName>
        <fullName evidence="1">Uncharacterized protein</fullName>
    </submittedName>
</protein>
<dbReference type="Proteomes" id="UP000675747">
    <property type="component" value="Unassembled WGS sequence"/>
</dbReference>
<reference evidence="2 3" key="1">
    <citation type="journal article" date="2021" name="Microbiol. Resour. Announc.">
        <title>Draft Genome Sequence of Coralloluteibacterium stylophorae LMG 29479T.</title>
        <authorList>
            <person name="Karlyshev A.V."/>
            <person name="Kudryashova E.B."/>
            <person name="Ariskina E.V."/>
            <person name="Conroy A.P."/>
            <person name="Abidueva E.Y."/>
        </authorList>
    </citation>
    <scope>NUCLEOTIDE SEQUENCE [LARGE SCALE GENOMIC DNA]</scope>
    <source>
        <strain evidence="2 3">LMG 29479</strain>
    </source>
</reference>
<evidence type="ECO:0000313" key="2">
    <source>
        <dbReference type="EMBL" id="MBS7457693.1"/>
    </source>
</evidence>
<evidence type="ECO:0000313" key="3">
    <source>
        <dbReference type="Proteomes" id="UP000675747"/>
    </source>
</evidence>
<dbReference type="EMBL" id="JAGQFT020000006">
    <property type="protein sequence ID" value="MBS7457693.1"/>
    <property type="molecule type" value="Genomic_DNA"/>
</dbReference>
<evidence type="ECO:0000313" key="1">
    <source>
        <dbReference type="EMBL" id="MBR0561442.1"/>
    </source>
</evidence>
<dbReference type="Pfam" id="PF25675">
    <property type="entry name" value="Phage_nozzle"/>
    <property type="match status" value="2"/>
</dbReference>
<keyword evidence="3" id="KW-1185">Reference proteome</keyword>
<dbReference type="RefSeq" id="WP_211925411.1">
    <property type="nucleotide sequence ID" value="NZ_JAGQFT020000006.1"/>
</dbReference>
<dbReference type="AlphaFoldDB" id="A0A8J8AWL5"/>
<name>A0A8J8AWL5_9GAMM</name>
<dbReference type="InterPro" id="IPR058003">
    <property type="entry name" value="Phage_gp12"/>
</dbReference>
<sequence length="705" mass="77130">MTLTTGSIPSLIGGVSQQDDTIRHLNQVTRAENAYLHPARGAGKRPAAEAIGVLASNIGANSWHHSIIRDQNERYIVVIGSDAIRVFDHITGHEYVTVVTEGQGDYLKANGRSCDVFRAVTVADTTFILNRERIPAMTSATAPGGTTTAVQTFADLPKGADARDIPNGSIYAITGDPENGFDAFYVRKEADYSYRETIKPGLKNTIDPKTMPHILRRVPDATNPDGFYFSFGWQSWETRNVGDDDTNPPPSFIGAAINDVFYHRERLGFLTTESVVMSETGYHRNFWRTTVTQILDSEVIDVSVPSHSIVDLRHAVPYLSALMLFGTDSQHQLTASPLLSPKTVKVDASTNYSASSVVSPVLLGDSLIYVSDRTEWATVREYFISEEAVTADAADITGHVPEYVPGKVRALTAGPDVEMVFVAPEDASDGQLYVYNTRWAGNDKAQSAWSRWKLSGVGRVLHMHIIDGKLYLVAVSPAGGTELLKIELATIARPTGLPVDVLLDRRCIVQGTYQEFGNFTDLMLPYALSSLSGVEIIKGAGWANPGAYLDTQGAALQSGGQVIRLPGNKTAGKLVVGLKYDCEIELSRQFPRDDRGAAVTIGRLQLRKLAVRFKDAAFFRVRVEPHGRAAVADSAVTEHLHDYSGRTIGDAAFKLDAPTMTSGVFNTPVLSRADTVRITLVNDKPFQAWWQSAEWEGFFSSRNQR</sequence>
<reference evidence="1" key="2">
    <citation type="submission" date="2021-04" db="EMBL/GenBank/DDBJ databases">
        <authorList>
            <person name="Karlyshev A.V."/>
        </authorList>
    </citation>
    <scope>NUCLEOTIDE SEQUENCE</scope>
    <source>
        <strain evidence="1">LMG 29479</strain>
    </source>
</reference>